<sequence length="451" mass="50666">MKILDENETWQAALGELEVTFSKANFSTWFKNTFILKMSEEEIVIATPNGFTQEWLENKYHPQVFETLKKLHPTIKKVSYAVASQNIPQSAPKIVNKPESPAQPSSTPASYPTLNSKYTFEKYIVGNSNRLAAATAQAVAAKPGAVYNPLFVYGGVGLGKTHLVQAIGNEIIAKNPKKKIIYVSCEKFTNDFISSISSGKANEFKKNYRDADVLLVDDIQFLSGKEGTQEEFFHTFNALHQTNRQIVVTSDRVPRAIPQLEERLSSRFGWGMVADIQPPNLEMRQAILRSKCEEKGCSLDEEVLNYIAQNIESNIRELEGAINRILSSAELNNVTPSLDTATKALQDIIVSKGQNLSVEKILLATSEFFKISPEDLLSPKRSKELVGPRQIIMYLLRHEMSLSYPKIGRELNKKDHTTIMHGVGKIEKEIARNEELRQELTLIKEKLHAAN</sequence>
<evidence type="ECO:0000259" key="13">
    <source>
        <dbReference type="SMART" id="SM00382"/>
    </source>
</evidence>
<dbReference type="Gene3D" id="1.10.8.60">
    <property type="match status" value="1"/>
</dbReference>
<dbReference type="Gene3D" id="3.30.300.180">
    <property type="match status" value="1"/>
</dbReference>
<dbReference type="InterPro" id="IPR013159">
    <property type="entry name" value="DnaA_C"/>
</dbReference>
<evidence type="ECO:0000256" key="2">
    <source>
        <dbReference type="ARBA" id="ARBA00022490"/>
    </source>
</evidence>
<dbReference type="CDD" id="cd06571">
    <property type="entry name" value="Bac_DnaA_C"/>
    <property type="match status" value="1"/>
</dbReference>
<comment type="subunit">
    <text evidence="8">Oligomerizes as a right-handed, spiral filament on DNA at oriC.</text>
</comment>
<feature type="binding site" evidence="8">
    <location>
        <position position="161"/>
    </location>
    <ligand>
        <name>ATP</name>
        <dbReference type="ChEBI" id="CHEBI:30616"/>
    </ligand>
</feature>
<evidence type="ECO:0000313" key="15">
    <source>
        <dbReference type="EMBL" id="OGD57079.1"/>
    </source>
</evidence>
<keyword evidence="7 8" id="KW-0238">DNA-binding</keyword>
<feature type="domain" description="Chromosomal replication initiator DnaA C-terminal" evidence="14">
    <location>
        <begin position="357"/>
        <end position="426"/>
    </location>
</feature>
<evidence type="ECO:0000256" key="7">
    <source>
        <dbReference type="ARBA" id="ARBA00023125"/>
    </source>
</evidence>
<comment type="domain">
    <text evidence="8">Domain I is involved in oligomerization and binding regulators, domain II is flexibile and of varying length in different bacteria, domain III forms the AAA+ region, while domain IV binds dsDNA.</text>
</comment>
<dbReference type="Pfam" id="PF11638">
    <property type="entry name" value="DnaA_N"/>
    <property type="match status" value="1"/>
</dbReference>
<keyword evidence="3 8" id="KW-0235">DNA replication</keyword>
<feature type="region of interest" description="Disordered" evidence="12">
    <location>
        <begin position="91"/>
        <end position="110"/>
    </location>
</feature>
<dbReference type="GO" id="GO:0005737">
    <property type="term" value="C:cytoplasm"/>
    <property type="evidence" value="ECO:0007669"/>
    <property type="project" value="UniProtKB-SubCell"/>
</dbReference>
<dbReference type="Proteomes" id="UP000178764">
    <property type="component" value="Unassembled WGS sequence"/>
</dbReference>
<evidence type="ECO:0000256" key="5">
    <source>
        <dbReference type="ARBA" id="ARBA00022840"/>
    </source>
</evidence>
<protein>
    <recommendedName>
        <fullName evidence="8 9">Chromosomal replication initiator protein DnaA</fullName>
    </recommendedName>
</protein>
<dbReference type="InterPro" id="IPR024633">
    <property type="entry name" value="DnaA_N_dom"/>
</dbReference>
<keyword evidence="6 8" id="KW-0446">Lipid-binding</keyword>
<comment type="subcellular location">
    <subcellularLocation>
        <location evidence="8">Cytoplasm</location>
    </subcellularLocation>
</comment>
<dbReference type="GO" id="GO:0008289">
    <property type="term" value="F:lipid binding"/>
    <property type="evidence" value="ECO:0007669"/>
    <property type="project" value="UniProtKB-KW"/>
</dbReference>
<dbReference type="Pfam" id="PF00308">
    <property type="entry name" value="Bac_DnaA"/>
    <property type="match status" value="1"/>
</dbReference>
<dbReference type="InterPro" id="IPR003593">
    <property type="entry name" value="AAA+_ATPase"/>
</dbReference>
<dbReference type="InterPro" id="IPR020591">
    <property type="entry name" value="Chromosome_initiator_DnaA-like"/>
</dbReference>
<comment type="function">
    <text evidence="8 10">Plays an essential role in the initiation and regulation of chromosomal replication. ATP-DnaA binds to the origin of replication (oriC) to initiate formation of the DNA replication initiation complex once per cell cycle. Binds the DnaA box (a 9 base pair repeat at the origin) and separates the double-stranded (ds)DNA. Forms a right-handed helical filament on oriC DNA; dsDNA binds to the exterior of the filament while single-stranded (ss)DNA is stabiized in the filament's interior. The ATP-DnaA-oriC complex binds and stabilizes one strand of the AT-rich DNA unwinding element (DUE), permitting loading of DNA polymerase. After initiation quickly degrades to an ADP-DnaA complex that is not apt for DNA replication. Binds acidic phospholipids.</text>
</comment>
<dbReference type="SMART" id="SM00760">
    <property type="entry name" value="Bac_DnaA_C"/>
    <property type="match status" value="1"/>
</dbReference>
<dbReference type="EMBL" id="MEZT01000006">
    <property type="protein sequence ID" value="OGD57079.1"/>
    <property type="molecule type" value="Genomic_DNA"/>
</dbReference>
<proteinExistence type="inferred from homology"/>
<dbReference type="GO" id="GO:0006270">
    <property type="term" value="P:DNA replication initiation"/>
    <property type="evidence" value="ECO:0007669"/>
    <property type="project" value="UniProtKB-UniRule"/>
</dbReference>
<evidence type="ECO:0000256" key="11">
    <source>
        <dbReference type="RuleBase" id="RU004227"/>
    </source>
</evidence>
<feature type="domain" description="AAA+ ATPase" evidence="13">
    <location>
        <begin position="146"/>
        <end position="298"/>
    </location>
</feature>
<comment type="similarity">
    <text evidence="1 8 11">Belongs to the DnaA family.</text>
</comment>
<gene>
    <name evidence="8" type="primary">dnaA</name>
    <name evidence="15" type="ORF">A2V71_02255</name>
</gene>
<dbReference type="NCBIfam" id="TIGR00362">
    <property type="entry name" value="DnaA"/>
    <property type="match status" value="1"/>
</dbReference>
<dbReference type="Gene3D" id="1.10.1750.10">
    <property type="match status" value="1"/>
</dbReference>
<evidence type="ECO:0000256" key="1">
    <source>
        <dbReference type="ARBA" id="ARBA00006583"/>
    </source>
</evidence>
<dbReference type="GO" id="GO:0005524">
    <property type="term" value="F:ATP binding"/>
    <property type="evidence" value="ECO:0007669"/>
    <property type="project" value="UniProtKB-UniRule"/>
</dbReference>
<dbReference type="Gene3D" id="3.40.50.300">
    <property type="entry name" value="P-loop containing nucleotide triphosphate hydrolases"/>
    <property type="match status" value="1"/>
</dbReference>
<evidence type="ECO:0000256" key="10">
    <source>
        <dbReference type="RuleBase" id="RU000577"/>
    </source>
</evidence>
<dbReference type="SUPFAM" id="SSF48295">
    <property type="entry name" value="TrpR-like"/>
    <property type="match status" value="1"/>
</dbReference>
<dbReference type="HAMAP" id="MF_00377">
    <property type="entry name" value="DnaA_bact"/>
    <property type="match status" value="1"/>
</dbReference>
<evidence type="ECO:0000259" key="14">
    <source>
        <dbReference type="SMART" id="SM00760"/>
    </source>
</evidence>
<dbReference type="Pfam" id="PF08299">
    <property type="entry name" value="Bac_DnaA_C"/>
    <property type="match status" value="1"/>
</dbReference>
<dbReference type="InterPro" id="IPR010921">
    <property type="entry name" value="Trp_repressor/repl_initiator"/>
</dbReference>
<dbReference type="PROSITE" id="PS01008">
    <property type="entry name" value="DNAA"/>
    <property type="match status" value="1"/>
</dbReference>
<feature type="binding site" evidence="8">
    <location>
        <position position="160"/>
    </location>
    <ligand>
        <name>ATP</name>
        <dbReference type="ChEBI" id="CHEBI:30616"/>
    </ligand>
</feature>
<feature type="binding site" evidence="8">
    <location>
        <position position="157"/>
    </location>
    <ligand>
        <name>ATP</name>
        <dbReference type="ChEBI" id="CHEBI:30616"/>
    </ligand>
</feature>
<evidence type="ECO:0000313" key="16">
    <source>
        <dbReference type="Proteomes" id="UP000178764"/>
    </source>
</evidence>
<name>A0A1F5DPI0_9BACT</name>
<dbReference type="GO" id="GO:0006275">
    <property type="term" value="P:regulation of DNA replication"/>
    <property type="evidence" value="ECO:0007669"/>
    <property type="project" value="UniProtKB-UniRule"/>
</dbReference>
<dbReference type="CDD" id="cd00009">
    <property type="entry name" value="AAA"/>
    <property type="match status" value="1"/>
</dbReference>
<feature type="region of interest" description="Domain III, AAA+ region" evidence="8">
    <location>
        <begin position="113"/>
        <end position="329"/>
    </location>
</feature>
<feature type="binding site" evidence="8">
    <location>
        <position position="159"/>
    </location>
    <ligand>
        <name>ATP</name>
        <dbReference type="ChEBI" id="CHEBI:30616"/>
    </ligand>
</feature>
<evidence type="ECO:0000256" key="12">
    <source>
        <dbReference type="SAM" id="MobiDB-lite"/>
    </source>
</evidence>
<dbReference type="FunFam" id="3.40.50.300:FF:000668">
    <property type="entry name" value="Chromosomal replication initiator protein DnaA"/>
    <property type="match status" value="1"/>
</dbReference>
<dbReference type="InterPro" id="IPR001957">
    <property type="entry name" value="Chromosome_initiator_DnaA"/>
</dbReference>
<feature type="region of interest" description="Domain IV, binds dsDNA" evidence="8">
    <location>
        <begin position="330"/>
        <end position="451"/>
    </location>
</feature>
<dbReference type="PRINTS" id="PR00051">
    <property type="entry name" value="DNAA"/>
</dbReference>
<dbReference type="GO" id="GO:0003688">
    <property type="term" value="F:DNA replication origin binding"/>
    <property type="evidence" value="ECO:0007669"/>
    <property type="project" value="UniProtKB-UniRule"/>
</dbReference>
<keyword evidence="4 8" id="KW-0547">Nucleotide-binding</keyword>
<accession>A0A1F5DPI0</accession>
<feature type="region of interest" description="Domain I, interacts with DnaA modulators" evidence="8">
    <location>
        <begin position="1"/>
        <end position="101"/>
    </location>
</feature>
<dbReference type="InterPro" id="IPR027417">
    <property type="entry name" value="P-loop_NTPase"/>
</dbReference>
<dbReference type="SMART" id="SM00382">
    <property type="entry name" value="AAA"/>
    <property type="match status" value="1"/>
</dbReference>
<evidence type="ECO:0000256" key="6">
    <source>
        <dbReference type="ARBA" id="ARBA00023121"/>
    </source>
</evidence>
<evidence type="ECO:0000256" key="4">
    <source>
        <dbReference type="ARBA" id="ARBA00022741"/>
    </source>
</evidence>
<dbReference type="InterPro" id="IPR038454">
    <property type="entry name" value="DnaA_N_sf"/>
</dbReference>
<comment type="caution">
    <text evidence="15">The sequence shown here is derived from an EMBL/GenBank/DDBJ whole genome shotgun (WGS) entry which is preliminary data.</text>
</comment>
<reference evidence="15 16" key="1">
    <citation type="journal article" date="2016" name="Nat. Commun.">
        <title>Thousands of microbial genomes shed light on interconnected biogeochemical processes in an aquifer system.</title>
        <authorList>
            <person name="Anantharaman K."/>
            <person name="Brown C.T."/>
            <person name="Hug L.A."/>
            <person name="Sharon I."/>
            <person name="Castelle C.J."/>
            <person name="Probst A.J."/>
            <person name="Thomas B.C."/>
            <person name="Singh A."/>
            <person name="Wilkins M.J."/>
            <person name="Karaoz U."/>
            <person name="Brodie E.L."/>
            <person name="Williams K.H."/>
            <person name="Hubbard S.S."/>
            <person name="Banfield J.F."/>
        </authorList>
    </citation>
    <scope>NUCLEOTIDE SEQUENCE [LARGE SCALE GENOMIC DNA]</scope>
</reference>
<keyword evidence="2 8" id="KW-0963">Cytoplasm</keyword>
<dbReference type="AlphaFoldDB" id="A0A1F5DPI0"/>
<keyword evidence="5 8" id="KW-0067">ATP-binding</keyword>
<comment type="caution">
    <text evidence="8">Lacks conserved residue(s) required for the propagation of feature annotation.</text>
</comment>
<dbReference type="PANTHER" id="PTHR30050:SF2">
    <property type="entry name" value="CHROMOSOMAL REPLICATION INITIATOR PROTEIN DNAA"/>
    <property type="match status" value="1"/>
</dbReference>
<evidence type="ECO:0000256" key="3">
    <source>
        <dbReference type="ARBA" id="ARBA00022705"/>
    </source>
</evidence>
<dbReference type="InterPro" id="IPR018312">
    <property type="entry name" value="Chromosome_initiator_DnaA_CS"/>
</dbReference>
<dbReference type="SUPFAM" id="SSF52540">
    <property type="entry name" value="P-loop containing nucleoside triphosphate hydrolases"/>
    <property type="match status" value="1"/>
</dbReference>
<organism evidence="15 16">
    <name type="scientific">Candidatus Berkelbacteria bacterium RBG_13_40_8</name>
    <dbReference type="NCBI Taxonomy" id="1797467"/>
    <lineage>
        <taxon>Bacteria</taxon>
        <taxon>Candidatus Berkelbacteria</taxon>
    </lineage>
</organism>
<dbReference type="GO" id="GO:0005886">
    <property type="term" value="C:plasma membrane"/>
    <property type="evidence" value="ECO:0007669"/>
    <property type="project" value="TreeGrafter"/>
</dbReference>
<dbReference type="PANTHER" id="PTHR30050">
    <property type="entry name" value="CHROMOSOMAL REPLICATION INITIATOR PROTEIN DNAA"/>
    <property type="match status" value="1"/>
</dbReference>
<evidence type="ECO:0000256" key="9">
    <source>
        <dbReference type="NCBIfam" id="TIGR00362"/>
    </source>
</evidence>
<dbReference type="InterPro" id="IPR013317">
    <property type="entry name" value="DnaA_dom"/>
</dbReference>
<evidence type="ECO:0000256" key="8">
    <source>
        <dbReference type="HAMAP-Rule" id="MF_00377"/>
    </source>
</evidence>